<reference evidence="1" key="1">
    <citation type="submission" date="2022-11" db="EMBL/GenBank/DDBJ databases">
        <authorList>
            <person name="Hyden B.L."/>
            <person name="Feng K."/>
            <person name="Yates T."/>
            <person name="Jawdy S."/>
            <person name="Smart L.B."/>
            <person name="Muchero W."/>
        </authorList>
    </citation>
    <scope>NUCLEOTIDE SEQUENCE</scope>
    <source>
        <tissue evidence="1">Shoot tip</tissue>
    </source>
</reference>
<name>A0A9Q0PNB8_9ROSI</name>
<dbReference type="Proteomes" id="UP001151752">
    <property type="component" value="Chromosome 17"/>
</dbReference>
<dbReference type="AlphaFoldDB" id="A0A9Q0PNB8"/>
<proteinExistence type="predicted"/>
<keyword evidence="2" id="KW-1185">Reference proteome</keyword>
<reference evidence="1" key="2">
    <citation type="journal article" date="2023" name="Int. J. Mol. Sci.">
        <title>De Novo Assembly and Annotation of 11 Diverse Shrub Willow (Salix) Genomes Reveals Novel Gene Organization in Sex-Linked Regions.</title>
        <authorList>
            <person name="Hyden B."/>
            <person name="Feng K."/>
            <person name="Yates T.B."/>
            <person name="Jawdy S."/>
            <person name="Cereghino C."/>
            <person name="Smart L.B."/>
            <person name="Muchero W."/>
        </authorList>
    </citation>
    <scope>NUCLEOTIDE SEQUENCE</scope>
    <source>
        <tissue evidence="1">Shoot tip</tissue>
    </source>
</reference>
<gene>
    <name evidence="1" type="ORF">OIU74_016012</name>
</gene>
<dbReference type="EMBL" id="JAPFFM010000018">
    <property type="protein sequence ID" value="KAJ6691423.1"/>
    <property type="molecule type" value="Genomic_DNA"/>
</dbReference>
<evidence type="ECO:0000313" key="1">
    <source>
        <dbReference type="EMBL" id="KAJ6691423.1"/>
    </source>
</evidence>
<sequence length="117" mass="12468">MIIGNIFNLQQVIYFHLLQSLSQFNLPVSLPRAQLVGTTVRQGAIPTVGAPSATLLNSKGMHSKCNKPGIVNVGLGFNGAHTGSASVSGGDLYDPDQPLWNDNVPETFKCTHSTTFT</sequence>
<accession>A0A9Q0PNB8</accession>
<comment type="caution">
    <text evidence="1">The sequence shown here is derived from an EMBL/GenBank/DDBJ whole genome shotgun (WGS) entry which is preliminary data.</text>
</comment>
<evidence type="ECO:0000313" key="2">
    <source>
        <dbReference type="Proteomes" id="UP001151752"/>
    </source>
</evidence>
<organism evidence="1 2">
    <name type="scientific">Salix koriyanagi</name>
    <dbReference type="NCBI Taxonomy" id="2511006"/>
    <lineage>
        <taxon>Eukaryota</taxon>
        <taxon>Viridiplantae</taxon>
        <taxon>Streptophyta</taxon>
        <taxon>Embryophyta</taxon>
        <taxon>Tracheophyta</taxon>
        <taxon>Spermatophyta</taxon>
        <taxon>Magnoliopsida</taxon>
        <taxon>eudicotyledons</taxon>
        <taxon>Gunneridae</taxon>
        <taxon>Pentapetalae</taxon>
        <taxon>rosids</taxon>
        <taxon>fabids</taxon>
        <taxon>Malpighiales</taxon>
        <taxon>Salicaceae</taxon>
        <taxon>Saliceae</taxon>
        <taxon>Salix</taxon>
    </lineage>
</organism>
<protein>
    <submittedName>
        <fullName evidence="1">RNA RECOGNITION RRM/RNP DOMAIN</fullName>
    </submittedName>
</protein>